<reference evidence="2" key="1">
    <citation type="submission" date="2017-10" db="EMBL/GenBank/DDBJ databases">
        <title>Paenichitinophaga pekingensis gen. nov., sp. nov., isolated from activated sludge.</title>
        <authorList>
            <person name="Jin D."/>
            <person name="Kong X."/>
            <person name="Deng Y."/>
            <person name="Bai Z."/>
        </authorList>
    </citation>
    <scope>NUCLEOTIDE SEQUENCE [LARGE SCALE GENOMIC DNA]</scope>
    <source>
        <strain evidence="2">13</strain>
    </source>
</reference>
<dbReference type="Proteomes" id="UP000220133">
    <property type="component" value="Chromosome"/>
</dbReference>
<organism evidence="2 3">
    <name type="scientific">Chitinophaga caeni</name>
    <dbReference type="NCBI Taxonomy" id="2029983"/>
    <lineage>
        <taxon>Bacteria</taxon>
        <taxon>Pseudomonadati</taxon>
        <taxon>Bacteroidota</taxon>
        <taxon>Chitinophagia</taxon>
        <taxon>Chitinophagales</taxon>
        <taxon>Chitinophagaceae</taxon>
        <taxon>Chitinophaga</taxon>
    </lineage>
</organism>
<dbReference type="EMBL" id="CP023777">
    <property type="protein sequence ID" value="ATL48629.1"/>
    <property type="molecule type" value="Genomic_DNA"/>
</dbReference>
<dbReference type="InterPro" id="IPR002744">
    <property type="entry name" value="MIP18-like"/>
</dbReference>
<dbReference type="KEGG" id="cbae:COR50_16475"/>
<dbReference type="Gene3D" id="3.30.300.130">
    <property type="entry name" value="Fe-S cluster assembly (FSCA)"/>
    <property type="match status" value="1"/>
</dbReference>
<keyword evidence="3" id="KW-1185">Reference proteome</keyword>
<dbReference type="Pfam" id="PF01883">
    <property type="entry name" value="FeS_assembly_P"/>
    <property type="match status" value="1"/>
</dbReference>
<feature type="domain" description="MIP18 family-like" evidence="1">
    <location>
        <begin position="10"/>
        <end position="80"/>
    </location>
</feature>
<dbReference type="PANTHER" id="PTHR42831:SF1">
    <property type="entry name" value="FE-S PROTEIN MATURATION AUXILIARY FACTOR YITW"/>
    <property type="match status" value="1"/>
</dbReference>
<accession>A0A291QX71</accession>
<evidence type="ECO:0000313" key="2">
    <source>
        <dbReference type="EMBL" id="ATL48629.1"/>
    </source>
</evidence>
<dbReference type="InterPro" id="IPR052339">
    <property type="entry name" value="Fe-S_Maturation_MIP18"/>
</dbReference>
<dbReference type="OrthoDB" id="9805360at2"/>
<dbReference type="SUPFAM" id="SSF117916">
    <property type="entry name" value="Fe-S cluster assembly (FSCA) domain-like"/>
    <property type="match status" value="1"/>
</dbReference>
<dbReference type="PANTHER" id="PTHR42831">
    <property type="entry name" value="FE-S PROTEIN MATURATION AUXILIARY FACTOR YITW"/>
    <property type="match status" value="1"/>
</dbReference>
<dbReference type="InterPro" id="IPR034904">
    <property type="entry name" value="FSCA_dom_sf"/>
</dbReference>
<name>A0A291QX71_9BACT</name>
<protein>
    <submittedName>
        <fullName evidence="2">FeS assembly SUF system protein</fullName>
    </submittedName>
</protein>
<evidence type="ECO:0000259" key="1">
    <source>
        <dbReference type="Pfam" id="PF01883"/>
    </source>
</evidence>
<sequence>MSENIELEMKIKEVLHTVYDPEIPVNIYDLGLVYQVEAKNDGNVLIVMTLTAPGCPVAGDIMQEVTQKVQALEGVTDADVRLTFDPPWNKDMMTEEAKLELGFL</sequence>
<dbReference type="RefSeq" id="WP_098195002.1">
    <property type="nucleotide sequence ID" value="NZ_CP023777.1"/>
</dbReference>
<dbReference type="AlphaFoldDB" id="A0A291QX71"/>
<evidence type="ECO:0000313" key="3">
    <source>
        <dbReference type="Proteomes" id="UP000220133"/>
    </source>
</evidence>
<gene>
    <name evidence="2" type="ORF">COR50_16475</name>
</gene>
<proteinExistence type="predicted"/>